<evidence type="ECO:0000313" key="1">
    <source>
        <dbReference type="EMBL" id="GAA5175529.1"/>
    </source>
</evidence>
<proteinExistence type="predicted"/>
<dbReference type="EMBL" id="BAABJP010000066">
    <property type="protein sequence ID" value="GAA5175529.1"/>
    <property type="molecule type" value="Genomic_DNA"/>
</dbReference>
<protein>
    <submittedName>
        <fullName evidence="1">Uncharacterized protein</fullName>
    </submittedName>
</protein>
<gene>
    <name evidence="1" type="ORF">GCM10023321_81790</name>
</gene>
<evidence type="ECO:0000313" key="2">
    <source>
        <dbReference type="Proteomes" id="UP001428817"/>
    </source>
</evidence>
<name>A0ABP9RD69_9PSEU</name>
<dbReference type="RefSeq" id="WP_345703562.1">
    <property type="nucleotide sequence ID" value="NZ_BAABJP010000066.1"/>
</dbReference>
<comment type="caution">
    <text evidence="1">The sequence shown here is derived from an EMBL/GenBank/DDBJ whole genome shotgun (WGS) entry which is preliminary data.</text>
</comment>
<keyword evidence="2" id="KW-1185">Reference proteome</keyword>
<dbReference type="Proteomes" id="UP001428817">
    <property type="component" value="Unassembled WGS sequence"/>
</dbReference>
<organism evidence="1 2">
    <name type="scientific">Pseudonocardia eucalypti</name>
    <dbReference type="NCBI Taxonomy" id="648755"/>
    <lineage>
        <taxon>Bacteria</taxon>
        <taxon>Bacillati</taxon>
        <taxon>Actinomycetota</taxon>
        <taxon>Actinomycetes</taxon>
        <taxon>Pseudonocardiales</taxon>
        <taxon>Pseudonocardiaceae</taxon>
        <taxon>Pseudonocardia</taxon>
    </lineage>
</organism>
<reference evidence="2" key="1">
    <citation type="journal article" date="2019" name="Int. J. Syst. Evol. Microbiol.">
        <title>The Global Catalogue of Microorganisms (GCM) 10K type strain sequencing project: providing services to taxonomists for standard genome sequencing and annotation.</title>
        <authorList>
            <consortium name="The Broad Institute Genomics Platform"/>
            <consortium name="The Broad Institute Genome Sequencing Center for Infectious Disease"/>
            <person name="Wu L."/>
            <person name="Ma J."/>
        </authorList>
    </citation>
    <scope>NUCLEOTIDE SEQUENCE [LARGE SCALE GENOMIC DNA]</scope>
    <source>
        <strain evidence="2">JCM 18303</strain>
    </source>
</reference>
<accession>A0ABP9RD69</accession>
<sequence length="40" mass="4092">MDGNRLAALCGLLVALAFAGEPVRVGGGPAHPLEPVLPRR</sequence>